<dbReference type="Proteomes" id="UP000011713">
    <property type="component" value="Unassembled WGS sequence"/>
</dbReference>
<evidence type="ECO:0000313" key="2">
    <source>
        <dbReference type="Proteomes" id="UP000011713"/>
    </source>
</evidence>
<dbReference type="VEuPathDB" id="FungiDB:HpaG807733"/>
<dbReference type="EnsemblProtists" id="HpaT807733">
    <property type="protein sequence ID" value="HpaP807733"/>
    <property type="gene ID" value="HpaG807733"/>
</dbReference>
<keyword evidence="2" id="KW-1185">Reference proteome</keyword>
<sequence>MNMLDDEGDDTRESYYYLSDVQWSAVERMSSTVGEDAVCSLLSSRDREQQHSAIAKFLQQELDASRAEVTLLHQHCHQQTKIVRQQQSQSATAASTRDRRREILNSEVSKYRGVEEEFLLRWFLKWTMPLRLATSKMTK</sequence>
<dbReference type="EMBL" id="JH598432">
    <property type="status" value="NOT_ANNOTATED_CDS"/>
    <property type="molecule type" value="Genomic_DNA"/>
</dbReference>
<protein>
    <submittedName>
        <fullName evidence="1">Uncharacterized protein</fullName>
    </submittedName>
</protein>
<evidence type="ECO:0000313" key="1">
    <source>
        <dbReference type="EnsemblProtists" id="HpaP807733"/>
    </source>
</evidence>
<dbReference type="AlphaFoldDB" id="M4BMU6"/>
<accession>M4BMU6</accession>
<reference evidence="1" key="2">
    <citation type="submission" date="2015-06" db="UniProtKB">
        <authorList>
            <consortium name="EnsemblProtists"/>
        </authorList>
    </citation>
    <scope>IDENTIFICATION</scope>
    <source>
        <strain evidence="1">Emoy2</strain>
    </source>
</reference>
<dbReference type="HOGENOM" id="CLU_000384_7_7_1"/>
<proteinExistence type="predicted"/>
<reference evidence="2" key="1">
    <citation type="journal article" date="2010" name="Science">
        <title>Signatures of adaptation to obligate biotrophy in the Hyaloperonospora arabidopsidis genome.</title>
        <authorList>
            <person name="Baxter L."/>
            <person name="Tripathy S."/>
            <person name="Ishaque N."/>
            <person name="Boot N."/>
            <person name="Cabral A."/>
            <person name="Kemen E."/>
            <person name="Thines M."/>
            <person name="Ah-Fong A."/>
            <person name="Anderson R."/>
            <person name="Badejoko W."/>
            <person name="Bittner-Eddy P."/>
            <person name="Boore J.L."/>
            <person name="Chibucos M.C."/>
            <person name="Coates M."/>
            <person name="Dehal P."/>
            <person name="Delehaunty K."/>
            <person name="Dong S."/>
            <person name="Downton P."/>
            <person name="Dumas B."/>
            <person name="Fabro G."/>
            <person name="Fronick C."/>
            <person name="Fuerstenberg S.I."/>
            <person name="Fulton L."/>
            <person name="Gaulin E."/>
            <person name="Govers F."/>
            <person name="Hughes L."/>
            <person name="Humphray S."/>
            <person name="Jiang R.H."/>
            <person name="Judelson H."/>
            <person name="Kamoun S."/>
            <person name="Kyung K."/>
            <person name="Meijer H."/>
            <person name="Minx P."/>
            <person name="Morris P."/>
            <person name="Nelson J."/>
            <person name="Phuntumart V."/>
            <person name="Qutob D."/>
            <person name="Rehmany A."/>
            <person name="Rougon-Cardoso A."/>
            <person name="Ryden P."/>
            <person name="Torto-Alalibo T."/>
            <person name="Studholme D."/>
            <person name="Wang Y."/>
            <person name="Win J."/>
            <person name="Wood J."/>
            <person name="Clifton S.W."/>
            <person name="Rogers J."/>
            <person name="Van den Ackerveken G."/>
            <person name="Jones J.D."/>
            <person name="McDowell J.M."/>
            <person name="Beynon J."/>
            <person name="Tyler B.M."/>
        </authorList>
    </citation>
    <scope>NUCLEOTIDE SEQUENCE [LARGE SCALE GENOMIC DNA]</scope>
    <source>
        <strain evidence="2">Emoy2</strain>
    </source>
</reference>
<organism evidence="1 2">
    <name type="scientific">Hyaloperonospora arabidopsidis (strain Emoy2)</name>
    <name type="common">Downy mildew agent</name>
    <name type="synonym">Peronospora arabidopsidis</name>
    <dbReference type="NCBI Taxonomy" id="559515"/>
    <lineage>
        <taxon>Eukaryota</taxon>
        <taxon>Sar</taxon>
        <taxon>Stramenopiles</taxon>
        <taxon>Oomycota</taxon>
        <taxon>Peronosporomycetes</taxon>
        <taxon>Peronosporales</taxon>
        <taxon>Peronosporaceae</taxon>
        <taxon>Hyaloperonospora</taxon>
    </lineage>
</organism>
<dbReference type="InParanoid" id="M4BMU6"/>
<name>M4BMU6_HYAAE</name>